<protein>
    <submittedName>
        <fullName evidence="1">GL20517</fullName>
    </submittedName>
</protein>
<keyword evidence="2" id="KW-1185">Reference proteome</keyword>
<name>B4GJ29_DROPE</name>
<dbReference type="EMBL" id="CH479184">
    <property type="protein sequence ID" value="EDW37343.1"/>
    <property type="molecule type" value="Genomic_DNA"/>
</dbReference>
<organism evidence="2">
    <name type="scientific">Drosophila persimilis</name>
    <name type="common">Fruit fly</name>
    <dbReference type="NCBI Taxonomy" id="7234"/>
    <lineage>
        <taxon>Eukaryota</taxon>
        <taxon>Metazoa</taxon>
        <taxon>Ecdysozoa</taxon>
        <taxon>Arthropoda</taxon>
        <taxon>Hexapoda</taxon>
        <taxon>Insecta</taxon>
        <taxon>Pterygota</taxon>
        <taxon>Neoptera</taxon>
        <taxon>Endopterygota</taxon>
        <taxon>Diptera</taxon>
        <taxon>Brachycera</taxon>
        <taxon>Muscomorpha</taxon>
        <taxon>Ephydroidea</taxon>
        <taxon>Drosophilidae</taxon>
        <taxon>Drosophila</taxon>
        <taxon>Sophophora</taxon>
    </lineage>
</organism>
<dbReference type="HOGENOM" id="CLU_2485700_0_0_1"/>
<accession>B4GJ29</accession>
<evidence type="ECO:0000313" key="1">
    <source>
        <dbReference type="EMBL" id="EDW37343.1"/>
    </source>
</evidence>
<dbReference type="Proteomes" id="UP000008744">
    <property type="component" value="Unassembled WGS sequence"/>
</dbReference>
<proteinExistence type="predicted"/>
<dbReference type="eggNOG" id="KOG1591">
    <property type="taxonomic scope" value="Eukaryota"/>
</dbReference>
<reference evidence="1 2" key="1">
    <citation type="journal article" date="2007" name="Nature">
        <title>Evolution of genes and genomes on the Drosophila phylogeny.</title>
        <authorList>
            <consortium name="Drosophila 12 Genomes Consortium"/>
            <person name="Clark A.G."/>
            <person name="Eisen M.B."/>
            <person name="Smith D.R."/>
            <person name="Bergman C.M."/>
            <person name="Oliver B."/>
            <person name="Markow T.A."/>
            <person name="Kaufman T.C."/>
            <person name="Kellis M."/>
            <person name="Gelbart W."/>
            <person name="Iyer V.N."/>
            <person name="Pollard D.A."/>
            <person name="Sackton T.B."/>
            <person name="Larracuente A.M."/>
            <person name="Singh N.D."/>
            <person name="Abad J.P."/>
            <person name="Abt D.N."/>
            <person name="Adryan B."/>
            <person name="Aguade M."/>
            <person name="Akashi H."/>
            <person name="Anderson W.W."/>
            <person name="Aquadro C.F."/>
            <person name="Ardell D.H."/>
            <person name="Arguello R."/>
            <person name="Artieri C.G."/>
            <person name="Barbash D.A."/>
            <person name="Barker D."/>
            <person name="Barsanti P."/>
            <person name="Batterham P."/>
            <person name="Batzoglou S."/>
            <person name="Begun D."/>
            <person name="Bhutkar A."/>
            <person name="Blanco E."/>
            <person name="Bosak S.A."/>
            <person name="Bradley R.K."/>
            <person name="Brand A.D."/>
            <person name="Brent M.R."/>
            <person name="Brooks A.N."/>
            <person name="Brown R.H."/>
            <person name="Butlin R.K."/>
            <person name="Caggese C."/>
            <person name="Calvi B.R."/>
            <person name="Bernardo de Carvalho A."/>
            <person name="Caspi A."/>
            <person name="Castrezana S."/>
            <person name="Celniker S.E."/>
            <person name="Chang J.L."/>
            <person name="Chapple C."/>
            <person name="Chatterji S."/>
            <person name="Chinwalla A."/>
            <person name="Civetta A."/>
            <person name="Clifton S.W."/>
            <person name="Comeron J.M."/>
            <person name="Costello J.C."/>
            <person name="Coyne J.A."/>
            <person name="Daub J."/>
            <person name="David R.G."/>
            <person name="Delcher A.L."/>
            <person name="Delehaunty K."/>
            <person name="Do C.B."/>
            <person name="Ebling H."/>
            <person name="Edwards K."/>
            <person name="Eickbush T."/>
            <person name="Evans J.D."/>
            <person name="Filipski A."/>
            <person name="Findeiss S."/>
            <person name="Freyhult E."/>
            <person name="Fulton L."/>
            <person name="Fulton R."/>
            <person name="Garcia A.C."/>
            <person name="Gardiner A."/>
            <person name="Garfield D.A."/>
            <person name="Garvin B.E."/>
            <person name="Gibson G."/>
            <person name="Gilbert D."/>
            <person name="Gnerre S."/>
            <person name="Godfrey J."/>
            <person name="Good R."/>
            <person name="Gotea V."/>
            <person name="Gravely B."/>
            <person name="Greenberg A.J."/>
            <person name="Griffiths-Jones S."/>
            <person name="Gross S."/>
            <person name="Guigo R."/>
            <person name="Gustafson E.A."/>
            <person name="Haerty W."/>
            <person name="Hahn M.W."/>
            <person name="Halligan D.L."/>
            <person name="Halpern A.L."/>
            <person name="Halter G.M."/>
            <person name="Han M.V."/>
            <person name="Heger A."/>
            <person name="Hillier L."/>
            <person name="Hinrichs A.S."/>
            <person name="Holmes I."/>
            <person name="Hoskins R.A."/>
            <person name="Hubisz M.J."/>
            <person name="Hultmark D."/>
            <person name="Huntley M.A."/>
            <person name="Jaffe D.B."/>
            <person name="Jagadeeshan S."/>
            <person name="Jeck W.R."/>
            <person name="Johnson J."/>
            <person name="Jones C.D."/>
            <person name="Jordan W.C."/>
            <person name="Karpen G.H."/>
            <person name="Kataoka E."/>
            <person name="Keightley P.D."/>
            <person name="Kheradpour P."/>
            <person name="Kirkness E.F."/>
            <person name="Koerich L.B."/>
            <person name="Kristiansen K."/>
            <person name="Kudrna D."/>
            <person name="Kulathinal R.J."/>
            <person name="Kumar S."/>
            <person name="Kwok R."/>
            <person name="Lander E."/>
            <person name="Langley C.H."/>
            <person name="Lapoint R."/>
            <person name="Lazzaro B.P."/>
            <person name="Lee S.J."/>
            <person name="Levesque L."/>
            <person name="Li R."/>
            <person name="Lin C.F."/>
            <person name="Lin M.F."/>
            <person name="Lindblad-Toh K."/>
            <person name="Llopart A."/>
            <person name="Long M."/>
            <person name="Low L."/>
            <person name="Lozovsky E."/>
            <person name="Lu J."/>
            <person name="Luo M."/>
            <person name="Machado C.A."/>
            <person name="Makalowski W."/>
            <person name="Marzo M."/>
            <person name="Matsuda M."/>
            <person name="Matzkin L."/>
            <person name="McAllister B."/>
            <person name="McBride C.S."/>
            <person name="McKernan B."/>
            <person name="McKernan K."/>
            <person name="Mendez-Lago M."/>
            <person name="Minx P."/>
            <person name="Mollenhauer M.U."/>
            <person name="Montooth K."/>
            <person name="Mount S.M."/>
            <person name="Mu X."/>
            <person name="Myers E."/>
            <person name="Negre B."/>
            <person name="Newfeld S."/>
            <person name="Nielsen R."/>
            <person name="Noor M.A."/>
            <person name="O'Grady P."/>
            <person name="Pachter L."/>
            <person name="Papaceit M."/>
            <person name="Parisi M.J."/>
            <person name="Parisi M."/>
            <person name="Parts L."/>
            <person name="Pedersen J.S."/>
            <person name="Pesole G."/>
            <person name="Phillippy A.M."/>
            <person name="Ponting C.P."/>
            <person name="Pop M."/>
            <person name="Porcelli D."/>
            <person name="Powell J.R."/>
            <person name="Prohaska S."/>
            <person name="Pruitt K."/>
            <person name="Puig M."/>
            <person name="Quesneville H."/>
            <person name="Ram K.R."/>
            <person name="Rand D."/>
            <person name="Rasmussen M.D."/>
            <person name="Reed L.K."/>
            <person name="Reenan R."/>
            <person name="Reily A."/>
            <person name="Remington K.A."/>
            <person name="Rieger T.T."/>
            <person name="Ritchie M.G."/>
            <person name="Robin C."/>
            <person name="Rogers Y.H."/>
            <person name="Rohde C."/>
            <person name="Rozas J."/>
            <person name="Rubenfield M.J."/>
            <person name="Ruiz A."/>
            <person name="Russo S."/>
            <person name="Salzberg S.L."/>
            <person name="Sanchez-Gracia A."/>
            <person name="Saranga D.J."/>
            <person name="Sato H."/>
            <person name="Schaeffer S.W."/>
            <person name="Schatz M.C."/>
            <person name="Schlenke T."/>
            <person name="Schwartz R."/>
            <person name="Segarra C."/>
            <person name="Singh R.S."/>
            <person name="Sirot L."/>
            <person name="Sirota M."/>
            <person name="Sisneros N.B."/>
            <person name="Smith C.D."/>
            <person name="Smith T.F."/>
            <person name="Spieth J."/>
            <person name="Stage D.E."/>
            <person name="Stark A."/>
            <person name="Stephan W."/>
            <person name="Strausberg R.L."/>
            <person name="Strempel S."/>
            <person name="Sturgill D."/>
            <person name="Sutton G."/>
            <person name="Sutton G.G."/>
            <person name="Tao W."/>
            <person name="Teichmann S."/>
            <person name="Tobari Y.N."/>
            <person name="Tomimura Y."/>
            <person name="Tsolas J.M."/>
            <person name="Valente V.L."/>
            <person name="Venter E."/>
            <person name="Venter J.C."/>
            <person name="Vicario S."/>
            <person name="Vieira F.G."/>
            <person name="Vilella A.J."/>
            <person name="Villasante A."/>
            <person name="Walenz B."/>
            <person name="Wang J."/>
            <person name="Wasserman M."/>
            <person name="Watts T."/>
            <person name="Wilson D."/>
            <person name="Wilson R.K."/>
            <person name="Wing R.A."/>
            <person name="Wolfner M.F."/>
            <person name="Wong A."/>
            <person name="Wong G.K."/>
            <person name="Wu C.I."/>
            <person name="Wu G."/>
            <person name="Yamamoto D."/>
            <person name="Yang H.P."/>
            <person name="Yang S.P."/>
            <person name="Yorke J.A."/>
            <person name="Yoshida K."/>
            <person name="Zdobnov E."/>
            <person name="Zhang P."/>
            <person name="Zhang Y."/>
            <person name="Zimin A.V."/>
            <person name="Baldwin J."/>
            <person name="Abdouelleil A."/>
            <person name="Abdulkadir J."/>
            <person name="Abebe A."/>
            <person name="Abera B."/>
            <person name="Abreu J."/>
            <person name="Acer S.C."/>
            <person name="Aftuck L."/>
            <person name="Alexander A."/>
            <person name="An P."/>
            <person name="Anderson E."/>
            <person name="Anderson S."/>
            <person name="Arachi H."/>
            <person name="Azer M."/>
            <person name="Bachantsang P."/>
            <person name="Barry A."/>
            <person name="Bayul T."/>
            <person name="Berlin A."/>
            <person name="Bessette D."/>
            <person name="Bloom T."/>
            <person name="Blye J."/>
            <person name="Boguslavskiy L."/>
            <person name="Bonnet C."/>
            <person name="Boukhgalter B."/>
            <person name="Bourzgui I."/>
            <person name="Brown A."/>
            <person name="Cahill P."/>
            <person name="Channer S."/>
            <person name="Cheshatsang Y."/>
            <person name="Chuda L."/>
            <person name="Citroen M."/>
            <person name="Collymore A."/>
            <person name="Cooke P."/>
            <person name="Costello M."/>
            <person name="D'Aco K."/>
            <person name="Daza R."/>
            <person name="De Haan G."/>
            <person name="DeGray S."/>
            <person name="DeMaso C."/>
            <person name="Dhargay N."/>
            <person name="Dooley K."/>
            <person name="Dooley E."/>
            <person name="Doricent M."/>
            <person name="Dorje P."/>
            <person name="Dorjee K."/>
            <person name="Dupes A."/>
            <person name="Elong R."/>
            <person name="Falk J."/>
            <person name="Farina A."/>
            <person name="Faro S."/>
            <person name="Ferguson D."/>
            <person name="Fisher S."/>
            <person name="Foley C.D."/>
            <person name="Franke A."/>
            <person name="Friedrich D."/>
            <person name="Gadbois L."/>
            <person name="Gearin G."/>
            <person name="Gearin C.R."/>
            <person name="Giannoukos G."/>
            <person name="Goode T."/>
            <person name="Graham J."/>
            <person name="Grandbois E."/>
            <person name="Grewal S."/>
            <person name="Gyaltsen K."/>
            <person name="Hafez N."/>
            <person name="Hagos B."/>
            <person name="Hall J."/>
            <person name="Henson C."/>
            <person name="Hollinger A."/>
            <person name="Honan T."/>
            <person name="Huard M.D."/>
            <person name="Hughes L."/>
            <person name="Hurhula B."/>
            <person name="Husby M.E."/>
            <person name="Kamat A."/>
            <person name="Kanga B."/>
            <person name="Kashin S."/>
            <person name="Khazanovich D."/>
            <person name="Kisner P."/>
            <person name="Lance K."/>
            <person name="Lara M."/>
            <person name="Lee W."/>
            <person name="Lennon N."/>
            <person name="Letendre F."/>
            <person name="LeVine R."/>
            <person name="Lipovsky A."/>
            <person name="Liu X."/>
            <person name="Liu J."/>
            <person name="Liu S."/>
            <person name="Lokyitsang T."/>
            <person name="Lokyitsang Y."/>
            <person name="Lubonja R."/>
            <person name="Lui A."/>
            <person name="MacDonald P."/>
            <person name="Magnisalis V."/>
            <person name="Maru K."/>
            <person name="Matthews C."/>
            <person name="McCusker W."/>
            <person name="McDonough S."/>
            <person name="Mehta T."/>
            <person name="Meldrim J."/>
            <person name="Meneus L."/>
            <person name="Mihai O."/>
            <person name="Mihalev A."/>
            <person name="Mihova T."/>
            <person name="Mittelman R."/>
            <person name="Mlenga V."/>
            <person name="Montmayeur A."/>
            <person name="Mulrain L."/>
            <person name="Navidi A."/>
            <person name="Naylor J."/>
            <person name="Negash T."/>
            <person name="Nguyen T."/>
            <person name="Nguyen N."/>
            <person name="Nicol R."/>
            <person name="Norbu C."/>
            <person name="Norbu N."/>
            <person name="Novod N."/>
            <person name="O'Neill B."/>
            <person name="Osman S."/>
            <person name="Markiewicz E."/>
            <person name="Oyono O.L."/>
            <person name="Patti C."/>
            <person name="Phunkhang P."/>
            <person name="Pierre F."/>
            <person name="Priest M."/>
            <person name="Raghuraman S."/>
            <person name="Rege F."/>
            <person name="Reyes R."/>
            <person name="Rise C."/>
            <person name="Rogov P."/>
            <person name="Ross K."/>
            <person name="Ryan E."/>
            <person name="Settipalli S."/>
            <person name="Shea T."/>
            <person name="Sherpa N."/>
            <person name="Shi L."/>
            <person name="Shih D."/>
            <person name="Sparrow T."/>
            <person name="Spaulding J."/>
            <person name="Stalker J."/>
            <person name="Stange-Thomann N."/>
            <person name="Stavropoulos S."/>
            <person name="Stone C."/>
            <person name="Strader C."/>
            <person name="Tesfaye S."/>
            <person name="Thomson T."/>
            <person name="Thoulutsang Y."/>
            <person name="Thoulutsang D."/>
            <person name="Topham K."/>
            <person name="Topping I."/>
            <person name="Tsamla T."/>
            <person name="Vassiliev H."/>
            <person name="Vo A."/>
            <person name="Wangchuk T."/>
            <person name="Wangdi T."/>
            <person name="Weiand M."/>
            <person name="Wilkinson J."/>
            <person name="Wilson A."/>
            <person name="Yadav S."/>
            <person name="Young G."/>
            <person name="Yu Q."/>
            <person name="Zembek L."/>
            <person name="Zhong D."/>
            <person name="Zimmer A."/>
            <person name="Zwirko Z."/>
            <person name="Jaffe D.B."/>
            <person name="Alvarez P."/>
            <person name="Brockman W."/>
            <person name="Butler J."/>
            <person name="Chin C."/>
            <person name="Gnerre S."/>
            <person name="Grabherr M."/>
            <person name="Kleber M."/>
            <person name="Mauceli E."/>
            <person name="MacCallum I."/>
        </authorList>
    </citation>
    <scope>NUCLEOTIDE SEQUENCE [LARGE SCALE GENOMIC DNA]</scope>
    <source>
        <strain evidence="2">MSH-3 / Tucson 14011-0111.49</strain>
    </source>
</reference>
<dbReference type="AlphaFoldDB" id="B4GJ29"/>
<evidence type="ECO:0000313" key="2">
    <source>
        <dbReference type="Proteomes" id="UP000008744"/>
    </source>
</evidence>
<dbReference type="OMA" id="RLHEGWF"/>
<sequence length="87" mass="10650">MTAPECLILADFMYNRSEYTRAAEWYRLTWNNLQLPLNPIAREFYRPNQEEVRKRFLISRLHEGWFNLKRNELILRVIYFLQAPSTI</sequence>
<gene>
    <name evidence="1" type="primary">Dper\GL20517</name>
    <name evidence="1" type="ORF">Dper_GL20517</name>
</gene>